<comment type="caution">
    <text evidence="1">The sequence shown here is derived from an EMBL/GenBank/DDBJ whole genome shotgun (WGS) entry which is preliminary data.</text>
</comment>
<dbReference type="RefSeq" id="WP_188558769.1">
    <property type="nucleotide sequence ID" value="NZ_BMGS01000008.1"/>
</dbReference>
<dbReference type="EMBL" id="BMGS01000008">
    <property type="protein sequence ID" value="GGG52554.1"/>
    <property type="molecule type" value="Genomic_DNA"/>
</dbReference>
<gene>
    <name evidence="1" type="ORF">GCM10011378_30970</name>
</gene>
<name>A0ABQ1WZR0_9BACT</name>
<evidence type="ECO:0000313" key="2">
    <source>
        <dbReference type="Proteomes" id="UP000601361"/>
    </source>
</evidence>
<reference evidence="2" key="1">
    <citation type="journal article" date="2019" name="Int. J. Syst. Evol. Microbiol.">
        <title>The Global Catalogue of Microorganisms (GCM) 10K type strain sequencing project: providing services to taxonomists for standard genome sequencing and annotation.</title>
        <authorList>
            <consortium name="The Broad Institute Genomics Platform"/>
            <consortium name="The Broad Institute Genome Sequencing Center for Infectious Disease"/>
            <person name="Wu L."/>
            <person name="Ma J."/>
        </authorList>
    </citation>
    <scope>NUCLEOTIDE SEQUENCE [LARGE SCALE GENOMIC DNA]</scope>
    <source>
        <strain evidence="2">CGMCC 1.12990</strain>
    </source>
</reference>
<accession>A0ABQ1WZR0</accession>
<sequence length="101" mass="11156">MEETLLFRVDKIFSLPGLGLLLLPANAGPELRELALHTALRLTLRYPTGHQETAIATVEEIARTEEPAIRALLLTQERAGPVPTGTEVWWSGAEVGWEELL</sequence>
<organism evidence="1 2">
    <name type="scientific">Hymenobacter glacieicola</name>
    <dbReference type="NCBI Taxonomy" id="1562124"/>
    <lineage>
        <taxon>Bacteria</taxon>
        <taxon>Pseudomonadati</taxon>
        <taxon>Bacteroidota</taxon>
        <taxon>Cytophagia</taxon>
        <taxon>Cytophagales</taxon>
        <taxon>Hymenobacteraceae</taxon>
        <taxon>Hymenobacter</taxon>
    </lineage>
</organism>
<dbReference type="Proteomes" id="UP000601361">
    <property type="component" value="Unassembled WGS sequence"/>
</dbReference>
<protein>
    <submittedName>
        <fullName evidence="1">Uncharacterized protein</fullName>
    </submittedName>
</protein>
<keyword evidence="2" id="KW-1185">Reference proteome</keyword>
<evidence type="ECO:0000313" key="1">
    <source>
        <dbReference type="EMBL" id="GGG52554.1"/>
    </source>
</evidence>
<proteinExistence type="predicted"/>